<dbReference type="Proteomes" id="UP001164790">
    <property type="component" value="Chromosome"/>
</dbReference>
<reference evidence="1" key="1">
    <citation type="submission" date="2022-10" db="EMBL/GenBank/DDBJ databases">
        <title>Comparative genomic analysis and in-vitro probiotic properties of the potential probiotic L. chiayiensis AACE 3.</title>
        <authorList>
            <person name="Kang X."/>
        </authorList>
    </citation>
    <scope>NUCLEOTIDE SEQUENCE</scope>
    <source>
        <strain evidence="1">AACE 3</strain>
    </source>
</reference>
<dbReference type="InterPro" id="IPR029044">
    <property type="entry name" value="Nucleotide-diphossugar_trans"/>
</dbReference>
<dbReference type="RefSeq" id="WP_263932556.1">
    <property type="nucleotide sequence ID" value="NZ_CP107523.1"/>
</dbReference>
<organism evidence="1 2">
    <name type="scientific">Lacticaseibacillus chiayiensis</name>
    <dbReference type="NCBI Taxonomy" id="2100821"/>
    <lineage>
        <taxon>Bacteria</taxon>
        <taxon>Bacillati</taxon>
        <taxon>Bacillota</taxon>
        <taxon>Bacilli</taxon>
        <taxon>Lactobacillales</taxon>
        <taxon>Lactobacillaceae</taxon>
        <taxon>Lacticaseibacillus</taxon>
    </lineage>
</organism>
<proteinExistence type="predicted"/>
<protein>
    <submittedName>
        <fullName evidence="1">dTDP-rhamnosyl transferase</fullName>
    </submittedName>
</protein>
<dbReference type="EMBL" id="CP107523">
    <property type="protein sequence ID" value="UYN56733.1"/>
    <property type="molecule type" value="Genomic_DNA"/>
</dbReference>
<name>A0ABY6H5U1_9LACO</name>
<gene>
    <name evidence="1" type="ORF">OFW50_01085</name>
</gene>
<keyword evidence="1" id="KW-0808">Transferase</keyword>
<keyword evidence="2" id="KW-1185">Reference proteome</keyword>
<evidence type="ECO:0000313" key="2">
    <source>
        <dbReference type="Proteomes" id="UP001164790"/>
    </source>
</evidence>
<dbReference type="SUPFAM" id="SSF53448">
    <property type="entry name" value="Nucleotide-diphospho-sugar transferases"/>
    <property type="match status" value="1"/>
</dbReference>
<accession>A0ABY6H5U1</accession>
<evidence type="ECO:0000313" key="1">
    <source>
        <dbReference type="EMBL" id="UYN56733.1"/>
    </source>
</evidence>
<dbReference type="Gene3D" id="3.90.550.10">
    <property type="entry name" value="Spore Coat Polysaccharide Biosynthesis Protein SpsA, Chain A"/>
    <property type="match status" value="1"/>
</dbReference>
<sequence length="274" mass="31337">MEEKMSKPGHSFLIVLYNQKLSESAAYRDLSPQLTEIDNLIIYDNSPTVMRDIPVTGMIYLHDPTNGGLATAYNAAVKKTRVMDNQWLTIFDQDTRIPDDFNYHLSLAIASHEKSSVLIPSVKLEDGRKLSPFWIEDALFVHYPAGASKTLAAINSGMTLNLASFPTGKELFDTHYGLDFLDYAFFKQLQRSEKKPTQIDVTLTQSLSLSNFRTMSQSRFESFQLSEARFVNEFYPSFKSKYRLRVSLRLVKQLLKRVQWSKVKVMLRVIGGKN</sequence>
<dbReference type="GO" id="GO:0016740">
    <property type="term" value="F:transferase activity"/>
    <property type="evidence" value="ECO:0007669"/>
    <property type="project" value="UniProtKB-KW"/>
</dbReference>